<proteinExistence type="predicted"/>
<dbReference type="InterPro" id="IPR054363">
    <property type="entry name" value="GH95_cat"/>
</dbReference>
<dbReference type="PANTHER" id="PTHR31084:SF19">
    <property type="entry name" value="GLYCOSYL HYDROLASE FAMILY 95 N-TERMINAL DOMAIN-CONTAINING PROTEIN"/>
    <property type="match status" value="1"/>
</dbReference>
<dbReference type="EMBL" id="AGXV01000041">
    <property type="protein sequence ID" value="EIY59041.1"/>
    <property type="molecule type" value="Genomic_DNA"/>
</dbReference>
<feature type="domain" description="Alpha fucosidase A-like C-terminal" evidence="3">
    <location>
        <begin position="730"/>
        <end position="800"/>
    </location>
</feature>
<gene>
    <name evidence="5" type="ORF">HMPREF1071_03567</name>
</gene>
<evidence type="ECO:0000313" key="5">
    <source>
        <dbReference type="EMBL" id="EIY59041.1"/>
    </source>
</evidence>
<accession>I9SRZ7</accession>
<dbReference type="GeneID" id="93118037"/>
<comment type="caution">
    <text evidence="5">The sequence shown here is derived from an EMBL/GenBank/DDBJ whole genome shotgun (WGS) entry which is preliminary data.</text>
</comment>
<name>I9SRZ7_9BACE</name>
<keyword evidence="1" id="KW-0732">Signal</keyword>
<dbReference type="FunFam" id="2.70.98.50:FF:000004">
    <property type="entry name" value="Glycoside hydrolase family 95"/>
    <property type="match status" value="1"/>
</dbReference>
<evidence type="ECO:0000259" key="2">
    <source>
        <dbReference type="Pfam" id="PF14498"/>
    </source>
</evidence>
<dbReference type="AlphaFoldDB" id="I9SRZ7"/>
<dbReference type="InterPro" id="IPR049053">
    <property type="entry name" value="AFCA-like_C"/>
</dbReference>
<dbReference type="InterPro" id="IPR027414">
    <property type="entry name" value="GH95_N_dom"/>
</dbReference>
<dbReference type="Pfam" id="PF21307">
    <property type="entry name" value="Glyco_hydro_95_C"/>
    <property type="match status" value="1"/>
</dbReference>
<dbReference type="SUPFAM" id="SSF48208">
    <property type="entry name" value="Six-hairpin glycosidases"/>
    <property type="match status" value="1"/>
</dbReference>
<organism evidence="5 6">
    <name type="scientific">Bacteroides salyersiae CL02T12C01</name>
    <dbReference type="NCBI Taxonomy" id="997887"/>
    <lineage>
        <taxon>Bacteria</taxon>
        <taxon>Pseudomonadati</taxon>
        <taxon>Bacteroidota</taxon>
        <taxon>Bacteroidia</taxon>
        <taxon>Bacteroidales</taxon>
        <taxon>Bacteroidaceae</taxon>
        <taxon>Bacteroides</taxon>
    </lineage>
</organism>
<reference evidence="5 6" key="1">
    <citation type="submission" date="2012-02" db="EMBL/GenBank/DDBJ databases">
        <title>The Genome Sequence of Bacteroides salyersiae CL02T12C01.</title>
        <authorList>
            <consortium name="The Broad Institute Genome Sequencing Platform"/>
            <person name="Earl A."/>
            <person name="Ward D."/>
            <person name="Feldgarden M."/>
            <person name="Gevers D."/>
            <person name="Zitomersky N.L."/>
            <person name="Coyne M.J."/>
            <person name="Comstock L.E."/>
            <person name="Young S.K."/>
            <person name="Zeng Q."/>
            <person name="Gargeya S."/>
            <person name="Fitzgerald M."/>
            <person name="Haas B."/>
            <person name="Abouelleil A."/>
            <person name="Alvarado L."/>
            <person name="Arachchi H.M."/>
            <person name="Berlin A."/>
            <person name="Chapman S.B."/>
            <person name="Gearin G."/>
            <person name="Goldberg J."/>
            <person name="Griggs A."/>
            <person name="Gujja S."/>
            <person name="Hansen M."/>
            <person name="Heiman D."/>
            <person name="Howarth C."/>
            <person name="Larimer J."/>
            <person name="Lui A."/>
            <person name="MacDonald P.J.P."/>
            <person name="McCowen C."/>
            <person name="Montmayeur A."/>
            <person name="Murphy C."/>
            <person name="Neiman D."/>
            <person name="Pearson M."/>
            <person name="Priest M."/>
            <person name="Roberts A."/>
            <person name="Saif S."/>
            <person name="Shea T."/>
            <person name="Sisk P."/>
            <person name="Stolte C."/>
            <person name="Sykes S."/>
            <person name="Wortman J."/>
            <person name="Nusbaum C."/>
            <person name="Birren B."/>
        </authorList>
    </citation>
    <scope>NUCLEOTIDE SEQUENCE [LARGE SCALE GENOMIC DNA]</scope>
    <source>
        <strain evidence="5 6">CL02T12C01</strain>
    </source>
</reference>
<dbReference type="Pfam" id="PF22124">
    <property type="entry name" value="Glyco_hydro_95_cat"/>
    <property type="match status" value="1"/>
</dbReference>
<dbReference type="HOGENOM" id="CLU_004617_2_2_10"/>
<dbReference type="Proteomes" id="UP000005150">
    <property type="component" value="Unassembled WGS sequence"/>
</dbReference>
<protein>
    <submittedName>
        <fullName evidence="5">Uncharacterized protein</fullName>
    </submittedName>
</protein>
<dbReference type="Pfam" id="PF14498">
    <property type="entry name" value="Glyco_hyd_65N_2"/>
    <property type="match status" value="1"/>
</dbReference>
<evidence type="ECO:0000313" key="6">
    <source>
        <dbReference type="Proteomes" id="UP000005150"/>
    </source>
</evidence>
<dbReference type="PANTHER" id="PTHR31084">
    <property type="entry name" value="ALPHA-L-FUCOSIDASE 2"/>
    <property type="match status" value="1"/>
</dbReference>
<dbReference type="GO" id="GO:0004560">
    <property type="term" value="F:alpha-L-fucosidase activity"/>
    <property type="evidence" value="ECO:0007669"/>
    <property type="project" value="InterPro"/>
</dbReference>
<dbReference type="Gene3D" id="1.50.10.10">
    <property type="match status" value="1"/>
</dbReference>
<feature type="signal peptide" evidence="1">
    <location>
        <begin position="1"/>
        <end position="19"/>
    </location>
</feature>
<dbReference type="InterPro" id="IPR012341">
    <property type="entry name" value="6hp_glycosidase-like_sf"/>
</dbReference>
<feature type="chain" id="PRO_5003726501" evidence="1">
    <location>
        <begin position="20"/>
        <end position="818"/>
    </location>
</feature>
<feature type="domain" description="Glycosyl hydrolase family 95 catalytic" evidence="4">
    <location>
        <begin position="334"/>
        <end position="728"/>
    </location>
</feature>
<dbReference type="GO" id="GO:0005975">
    <property type="term" value="P:carbohydrate metabolic process"/>
    <property type="evidence" value="ECO:0007669"/>
    <property type="project" value="InterPro"/>
</dbReference>
<keyword evidence="6" id="KW-1185">Reference proteome</keyword>
<feature type="domain" description="Glycosyl hydrolase family 95 N-terminal" evidence="2">
    <location>
        <begin position="54"/>
        <end position="302"/>
    </location>
</feature>
<dbReference type="PIRSF" id="PIRSF007663">
    <property type="entry name" value="UCP007663"/>
    <property type="match status" value="1"/>
</dbReference>
<dbReference type="PATRIC" id="fig|997887.3.peg.3701"/>
<evidence type="ECO:0000259" key="4">
    <source>
        <dbReference type="Pfam" id="PF22124"/>
    </source>
</evidence>
<sequence length="818" mass="92277">MRKLYLCFVSVFLSFSALWAEGTDYTRGLSIWFDTPNSLDGRAIWLRADGSGMNPDREWENASLPIGNGSLGANILGSVAAERITLNEKTLWKGGPNTAGGADYYWKVNKQSASVMEEIRQAFTDGDYEKAELLTRKNFNGLAHYEEGDETPFRFGSFTTMGEIYVETGLSEIGMSDYYRALSLDSAMAVVSFKKDNTRYMRKYFISYPDSVMAMKFTANKTGKQNLVLRYCPNSEAKSSLCADDTDGLLYTGVLENNGMKFAIRIKAITKGGTTTVEQDRLIVKDADEVVFLLTADTDYKMNFQPDFKDPKTYVGSDPEQTTRKTMEGAIRKGYDELYRAHEADYTSLFNRVKLQLNPEVTARNLPTNLRLANYRKGQADYRLEELYYQYGRYLLIACSRSGNMPANLQGMWHNNLNGPWRVDYHNNINIQMNYWPACSTNLGECTRPLVDFIRSLVKPGAETAKAYFNARGWTASISANIFGFTSPLSSEDMSWNFNPMAGPWLATHIWEYYDYTRDKEFLKSTGYDLLKSSAQFTVDYLWHKPDGTYTAAPSTSPEHGPVDEGTTFVHAVVREILLNAIEASKVLGVDKKERKEWEYVLAHLAPYKIGRYGQLMEWSRDIDDPEDEHRHVNHLFGLHPGHTLSPVTTPELAQAARVVLEHRGDGATGWSMGWKLNQWARLQDGNHAYKLYGNLLKNGTLDNLWDTHAPFQIDGNFGGTAGITEMLLQSHMGFIQLLPALPDAWQDGSVSGICARGGFEVNLSWKDGKLAEAVVTSEKGVPCTVRYEDKTLSFKTKKGSSYRIVMDNNELKKKIIE</sequence>
<dbReference type="FunFam" id="1.50.10.10:FF:000028">
    <property type="entry name" value="Alpha-L-fucosidase 2"/>
    <property type="match status" value="1"/>
</dbReference>
<evidence type="ECO:0000259" key="3">
    <source>
        <dbReference type="Pfam" id="PF21307"/>
    </source>
</evidence>
<evidence type="ECO:0000256" key="1">
    <source>
        <dbReference type="SAM" id="SignalP"/>
    </source>
</evidence>
<dbReference type="InterPro" id="IPR008928">
    <property type="entry name" value="6-hairpin_glycosidase_sf"/>
</dbReference>
<dbReference type="InterPro" id="IPR016518">
    <property type="entry name" value="Alpha-L-fucosidase"/>
</dbReference>
<dbReference type="RefSeq" id="WP_007481639.1">
    <property type="nucleotide sequence ID" value="NZ_JH724309.1"/>
</dbReference>
<dbReference type="OrthoDB" id="9802600at2"/>